<reference evidence="1" key="2">
    <citation type="submission" date="2023-03" db="EMBL/GenBank/DDBJ databases">
        <authorList>
            <person name="Inwood S.N."/>
            <person name="Skelly J.G."/>
            <person name="Guhlin J."/>
            <person name="Harrop T.W.R."/>
            <person name="Goldson S.G."/>
            <person name="Dearden P.K."/>
        </authorList>
    </citation>
    <scope>NUCLEOTIDE SEQUENCE</scope>
    <source>
        <strain evidence="1">Lincoln</strain>
        <tissue evidence="1">Whole body</tissue>
    </source>
</reference>
<dbReference type="Proteomes" id="UP001168972">
    <property type="component" value="Unassembled WGS sequence"/>
</dbReference>
<accession>A0AA39G5M7</accession>
<proteinExistence type="predicted"/>
<dbReference type="EMBL" id="JAQQBR010000001">
    <property type="protein sequence ID" value="KAK0181994.1"/>
    <property type="molecule type" value="Genomic_DNA"/>
</dbReference>
<comment type="caution">
    <text evidence="1">The sequence shown here is derived from an EMBL/GenBank/DDBJ whole genome shotgun (WGS) entry which is preliminary data.</text>
</comment>
<sequence>MLMKELFNVTHILITAPWHYGKTLNMDMVRRFVEIKVDEDGKPIELKADKEEHINKVKKLCNTMYDLGISCTEENVHAVAERIKDMFSVKPSPVCDTDFQYRIDMNEEFKVSITFSIDGREPAHTVSTEYAKGHYQYDHS</sequence>
<name>A0AA39G5M7_MICHY</name>
<dbReference type="AlphaFoldDB" id="A0AA39G5M7"/>
<gene>
    <name evidence="1" type="ORF">PV327_000169</name>
</gene>
<evidence type="ECO:0000313" key="1">
    <source>
        <dbReference type="EMBL" id="KAK0181994.1"/>
    </source>
</evidence>
<protein>
    <submittedName>
        <fullName evidence="1">Uncharacterized protein</fullName>
    </submittedName>
</protein>
<reference evidence="1" key="1">
    <citation type="journal article" date="2023" name="bioRxiv">
        <title>Scaffold-level genome assemblies of two parasitoid biocontrol wasps reveal the parthenogenesis mechanism and an associated novel virus.</title>
        <authorList>
            <person name="Inwood S."/>
            <person name="Skelly J."/>
            <person name="Guhlin J."/>
            <person name="Harrop T."/>
            <person name="Goldson S."/>
            <person name="Dearden P."/>
        </authorList>
    </citation>
    <scope>NUCLEOTIDE SEQUENCE</scope>
    <source>
        <strain evidence="1">Lincoln</strain>
        <tissue evidence="1">Whole body</tissue>
    </source>
</reference>
<evidence type="ECO:0000313" key="2">
    <source>
        <dbReference type="Proteomes" id="UP001168972"/>
    </source>
</evidence>
<keyword evidence="2" id="KW-1185">Reference proteome</keyword>
<organism evidence="1 2">
    <name type="scientific">Microctonus hyperodae</name>
    <name type="common">Parasitoid wasp</name>
    <dbReference type="NCBI Taxonomy" id="165561"/>
    <lineage>
        <taxon>Eukaryota</taxon>
        <taxon>Metazoa</taxon>
        <taxon>Ecdysozoa</taxon>
        <taxon>Arthropoda</taxon>
        <taxon>Hexapoda</taxon>
        <taxon>Insecta</taxon>
        <taxon>Pterygota</taxon>
        <taxon>Neoptera</taxon>
        <taxon>Endopterygota</taxon>
        <taxon>Hymenoptera</taxon>
        <taxon>Apocrita</taxon>
        <taxon>Ichneumonoidea</taxon>
        <taxon>Braconidae</taxon>
        <taxon>Euphorinae</taxon>
        <taxon>Microctonus</taxon>
    </lineage>
</organism>